<dbReference type="AlphaFoldDB" id="A0A5C1HZ49"/>
<keyword evidence="4" id="KW-1185">Reference proteome</keyword>
<organism evidence="3 4">
    <name type="scientific">Mucilaginibacter rubeus</name>
    <dbReference type="NCBI Taxonomy" id="2027860"/>
    <lineage>
        <taxon>Bacteria</taxon>
        <taxon>Pseudomonadati</taxon>
        <taxon>Bacteroidota</taxon>
        <taxon>Sphingobacteriia</taxon>
        <taxon>Sphingobacteriales</taxon>
        <taxon>Sphingobacteriaceae</taxon>
        <taxon>Mucilaginibacter</taxon>
    </lineage>
</organism>
<gene>
    <name evidence="3" type="ORF">DEO27_013995</name>
</gene>
<feature type="chain" id="PRO_5023063390" evidence="1">
    <location>
        <begin position="20"/>
        <end position="1097"/>
    </location>
</feature>
<dbReference type="Gene3D" id="2.60.40.10">
    <property type="entry name" value="Immunoglobulins"/>
    <property type="match status" value="1"/>
</dbReference>
<accession>A0A5C1HZ49</accession>
<dbReference type="NCBIfam" id="TIGR04183">
    <property type="entry name" value="Por_Secre_tail"/>
    <property type="match status" value="1"/>
</dbReference>
<dbReference type="Proteomes" id="UP000251402">
    <property type="component" value="Chromosome"/>
</dbReference>
<evidence type="ECO:0000313" key="4">
    <source>
        <dbReference type="Proteomes" id="UP000251402"/>
    </source>
</evidence>
<dbReference type="EMBL" id="CP043450">
    <property type="protein sequence ID" value="QEM11086.1"/>
    <property type="molecule type" value="Genomic_DNA"/>
</dbReference>
<feature type="signal peptide" evidence="1">
    <location>
        <begin position="1"/>
        <end position="19"/>
    </location>
</feature>
<dbReference type="InterPro" id="IPR026444">
    <property type="entry name" value="Secre_tail"/>
</dbReference>
<evidence type="ECO:0000256" key="1">
    <source>
        <dbReference type="SAM" id="SignalP"/>
    </source>
</evidence>
<dbReference type="RefSeq" id="WP_112573561.1">
    <property type="nucleotide sequence ID" value="NZ_CP043450.1"/>
</dbReference>
<evidence type="ECO:0000313" key="3">
    <source>
        <dbReference type="EMBL" id="QEM11086.1"/>
    </source>
</evidence>
<dbReference type="KEGG" id="mrub:DEO27_013995"/>
<dbReference type="OrthoDB" id="101122at2"/>
<keyword evidence="1" id="KW-0732">Signal</keyword>
<dbReference type="Pfam" id="PF18962">
    <property type="entry name" value="Por_Secre_tail"/>
    <property type="match status" value="1"/>
</dbReference>
<feature type="domain" description="Secretion system C-terminal sorting" evidence="2">
    <location>
        <begin position="1019"/>
        <end position="1092"/>
    </location>
</feature>
<evidence type="ECO:0000259" key="2">
    <source>
        <dbReference type="Pfam" id="PF18962"/>
    </source>
</evidence>
<name>A0A5C1HZ49_9SPHI</name>
<sequence length="1097" mass="115288">MKNKIILILFLFLSSAVSAQNTWNPPLIGGSTSWTNNSNWSAGHFPLASEDVVINLALLNASQPVIANGTAAVCKSLTFNAVNGLSLTVNGTLTVSGTGAGIITQNPPTISLLGLGGTVVNTITGTGTVTCSSLQVGNTNFLSVGALTSNQVSLISTVNSLQISGDVNIYGTTNAVLGVGVLQNNNSAFYVRGGTTTVGGQLYTNTSVSPSGISLTLGTAATANIYVDVPSGSSLNPVLKLTNATPIKSGSNAASIDFYSNGGGSGTCTVEYAGSGQTVYTESTSQLDISPTAYQNINFSATGTKTINSGDLTIYGDWNSASTSGKVDAITNNPNVYFKGVTESLTDAGSDGGNGVVFKNVFVQNSGTKTMSGAGKFSVSSLGILTMAGTATLATGGILTLISDASGSATVASIPSGTAITGNVNAQRYINGGSGHRGYRLLASSINNGSGAFTLAYLKANAYVTGTTLAAGGFDPSPNANNPTIYFFRENTARSISSFTSGNYRGVNNINSSPYSFDSESGTFTLYSGNGFLFFFRGDRSTTIAQATVVSHIPENTTFTATGSLNQGNITVKHWYTGTTSLLYTNTTGSRVQGYNLVGNPYASTINFEKLNRKGVSGGNADPSSSIYISGQKAQVYTTVTANIPPVLSMWVYNPINKQYESYQQNANQITAVADTTTTINPGIQSISGGAASNMIASGQGFFIRATATGQTMVFSESAKTNTQPPLSATLNKILSIPGGKTPLALMSTKQSSFAASEPAPSNQPILPLIRLQLIKDSLNMDGIAIVLVKDISPAFDKNKDTEDLGGSGALESLSALSSDSVQVAIHRRPLPGKTQETIRLLADATASGPYKLKLTDLKDLPDLYDVWLKDSFLKDSVNIKTQPEYNFNIDKGNSATFGTDRLQLVVRQNQALMVRLLSFDAKRVNESAQVTWFAENEANYTTYVVERSTDNGKTFDPIGTLNSTGAKSYSLNDKTPAQGLNQYRLKQIDLNGDATYSKIAPVMFTSKPQNALSANMNLYPNPATDVIHAEMQFNNGSTVKYKINITNSEGKLMATATSSQANWQNNVASYVPGTYIMQVVNSNDNTVVGFKKFIKK</sequence>
<proteinExistence type="predicted"/>
<protein>
    <submittedName>
        <fullName evidence="3">T9SS type A sorting domain-containing protein</fullName>
    </submittedName>
</protein>
<reference evidence="3" key="1">
    <citation type="submission" date="2019-08" db="EMBL/GenBank/DDBJ databases">
        <title>Comparative genome analysis confer to the adaptation heavy metal polluted environment.</title>
        <authorList>
            <person name="Li Y."/>
        </authorList>
    </citation>
    <scope>NUCLEOTIDE SEQUENCE [LARGE SCALE GENOMIC DNA]</scope>
    <source>
        <strain evidence="3">P1</strain>
    </source>
</reference>
<dbReference type="InterPro" id="IPR013783">
    <property type="entry name" value="Ig-like_fold"/>
</dbReference>